<organism evidence="4 5">
    <name type="scientific">Ruminococcus albus (strain ATCC 27210 / DSM 20455 / JCM 14654 / NCDO 2250 / 7)</name>
    <dbReference type="NCBI Taxonomy" id="697329"/>
    <lineage>
        <taxon>Bacteria</taxon>
        <taxon>Bacillati</taxon>
        <taxon>Bacillota</taxon>
        <taxon>Clostridia</taxon>
        <taxon>Eubacteriales</taxon>
        <taxon>Oscillospiraceae</taxon>
        <taxon>Ruminococcus</taxon>
    </lineage>
</organism>
<gene>
    <name evidence="4" type="ordered locus">Rumal_2899</name>
</gene>
<keyword evidence="2" id="KW-1133">Transmembrane helix</keyword>
<evidence type="ECO:0000313" key="4">
    <source>
        <dbReference type="EMBL" id="ADU23365.1"/>
    </source>
</evidence>
<feature type="region of interest" description="Disordered" evidence="1">
    <location>
        <begin position="116"/>
        <end position="146"/>
    </location>
</feature>
<dbReference type="Gene3D" id="2.30.30.40">
    <property type="entry name" value="SH3 Domains"/>
    <property type="match status" value="1"/>
</dbReference>
<dbReference type="Pfam" id="PF08239">
    <property type="entry name" value="SH3_3"/>
    <property type="match status" value="1"/>
</dbReference>
<dbReference type="OrthoDB" id="1820834at2"/>
<name>E6UIM0_RUMA7</name>
<dbReference type="HOGENOM" id="CLU_1309364_0_0_9"/>
<feature type="domain" description="SH3b" evidence="3">
    <location>
        <begin position="154"/>
        <end position="202"/>
    </location>
</feature>
<sequence length="210" mass="23687">MPENNQYRNNHSRQPMHDQHGGQYRQGQPNMQGRPDRQAQRRPAPNKQGVRKSRRQLEKEAQMASAVKGIIAIMITFLIVIIVIMLFWKNLFPDNAKGDVATGTITSTEYIAPETKTATENVNSKKSSKKKTSKKEEEEEDEDENTQKITCTGAVILHPEPSSSSAQIDVIPGGVEVTFIRNENNWFYVDYNGQKGYAWGNYFTAPVGVN</sequence>
<dbReference type="InterPro" id="IPR003646">
    <property type="entry name" value="SH3-like_bac-type"/>
</dbReference>
<evidence type="ECO:0000313" key="5">
    <source>
        <dbReference type="Proteomes" id="UP000006919"/>
    </source>
</evidence>
<feature type="compositionally biased region" description="Polar residues" evidence="1">
    <location>
        <begin position="1"/>
        <end position="13"/>
    </location>
</feature>
<dbReference type="RefSeq" id="WP_013499474.1">
    <property type="nucleotide sequence ID" value="NC_014833.1"/>
</dbReference>
<evidence type="ECO:0000259" key="3">
    <source>
        <dbReference type="Pfam" id="PF08239"/>
    </source>
</evidence>
<reference evidence="4 5" key="1">
    <citation type="journal article" date="2011" name="J. Bacteriol.">
        <title>Complete genome of the cellulolytic ruminal bacterium Ruminococcus albus 7.</title>
        <authorList>
            <person name="Suen G."/>
            <person name="Stevenson D.M."/>
            <person name="Bruce D.C."/>
            <person name="Chertkov O."/>
            <person name="Copeland A."/>
            <person name="Cheng J.F."/>
            <person name="Detter C."/>
            <person name="Detter J.C."/>
            <person name="Goodwin L.A."/>
            <person name="Han C.S."/>
            <person name="Hauser L.J."/>
            <person name="Ivanova N.N."/>
            <person name="Kyrpides N.C."/>
            <person name="Land M.L."/>
            <person name="Lapidus A."/>
            <person name="Lucas S."/>
            <person name="Ovchinnikova G."/>
            <person name="Pitluck S."/>
            <person name="Tapia R."/>
            <person name="Woyke T."/>
            <person name="Boyum J."/>
            <person name="Mead D."/>
            <person name="Weimer P.J."/>
        </authorList>
    </citation>
    <scope>NUCLEOTIDE SEQUENCE [LARGE SCALE GENOMIC DNA]</scope>
    <source>
        <strain evidence="5">ATCC 27210 / DSM 20455 / JCM 14654 / NCDO 2250 / 7</strain>
    </source>
</reference>
<feature type="transmembrane region" description="Helical" evidence="2">
    <location>
        <begin position="69"/>
        <end position="88"/>
    </location>
</feature>
<dbReference type="EMBL" id="CP002403">
    <property type="protein sequence ID" value="ADU23365.1"/>
    <property type="molecule type" value="Genomic_DNA"/>
</dbReference>
<dbReference type="Proteomes" id="UP000006919">
    <property type="component" value="Chromosome"/>
</dbReference>
<dbReference type="KEGG" id="ral:Rumal_2899"/>
<dbReference type="AlphaFoldDB" id="E6UIM0"/>
<proteinExistence type="predicted"/>
<dbReference type="eggNOG" id="COG3103">
    <property type="taxonomic scope" value="Bacteria"/>
</dbReference>
<protein>
    <submittedName>
        <fullName evidence="4">SH3 type 3 domain protein</fullName>
    </submittedName>
</protein>
<keyword evidence="2" id="KW-0812">Transmembrane</keyword>
<evidence type="ECO:0000256" key="1">
    <source>
        <dbReference type="SAM" id="MobiDB-lite"/>
    </source>
</evidence>
<keyword evidence="2" id="KW-0472">Membrane</keyword>
<accession>E6UIM0</accession>
<feature type="region of interest" description="Disordered" evidence="1">
    <location>
        <begin position="1"/>
        <end position="57"/>
    </location>
</feature>
<evidence type="ECO:0000256" key="2">
    <source>
        <dbReference type="SAM" id="Phobius"/>
    </source>
</evidence>